<evidence type="ECO:0000256" key="6">
    <source>
        <dbReference type="ARBA" id="ARBA00023163"/>
    </source>
</evidence>
<name>A0A3D9BY61_9RHOB</name>
<reference evidence="11 12" key="1">
    <citation type="journal article" date="2017" name="Int. J. Syst. Evol. Microbiol.">
        <title>Rhodosalinus sediminis gen. nov., sp. nov., isolated from marine saltern.</title>
        <authorList>
            <person name="Guo L.Y."/>
            <person name="Ling S.K."/>
            <person name="Li C.M."/>
            <person name="Chen G.J."/>
            <person name="Du Z.J."/>
        </authorList>
    </citation>
    <scope>NUCLEOTIDE SEQUENCE [LARGE SCALE GENOMIC DNA]</scope>
    <source>
        <strain evidence="11 12">WDN1C137</strain>
    </source>
</reference>
<dbReference type="EMBL" id="QOHR01000002">
    <property type="protein sequence ID" value="REC58342.1"/>
    <property type="molecule type" value="Genomic_DNA"/>
</dbReference>
<comment type="function">
    <text evidence="7">Responsible for the coupling of flagellin expression to flagellar assembly by preventing expression of the flagellin genes when a component of the middle class of proteins is defective. It negatively regulates flagellar genes by inhibiting the activity of FliA by directly binding to FliA.</text>
</comment>
<dbReference type="Pfam" id="PF04316">
    <property type="entry name" value="FlgM"/>
    <property type="match status" value="1"/>
</dbReference>
<gene>
    <name evidence="11" type="primary">flgM</name>
    <name evidence="11" type="ORF">DRV84_01885</name>
</gene>
<dbReference type="OrthoDB" id="7357746at2"/>
<evidence type="ECO:0000313" key="11">
    <source>
        <dbReference type="EMBL" id="REC58342.1"/>
    </source>
</evidence>
<keyword evidence="11" id="KW-0282">Flagellum</keyword>
<accession>A0A3D9BY61</accession>
<dbReference type="Proteomes" id="UP000257131">
    <property type="component" value="Unassembled WGS sequence"/>
</dbReference>
<comment type="caution">
    <text evidence="11">The sequence shown here is derived from an EMBL/GenBank/DDBJ whole genome shotgun (WGS) entry which is preliminary data.</text>
</comment>
<protein>
    <recommendedName>
        <fullName evidence="2">Negative regulator of flagellin synthesis</fullName>
    </recommendedName>
    <alternativeName>
        <fullName evidence="8">Anti-sigma-28 factor</fullName>
    </alternativeName>
</protein>
<feature type="domain" description="Anti-sigma-28 factor FlgM C-terminal" evidence="10">
    <location>
        <begin position="48"/>
        <end position="97"/>
    </location>
</feature>
<keyword evidence="3" id="KW-0678">Repressor</keyword>
<evidence type="ECO:0000256" key="2">
    <source>
        <dbReference type="ARBA" id="ARBA00017823"/>
    </source>
</evidence>
<dbReference type="RefSeq" id="WP_115978063.1">
    <property type="nucleotide sequence ID" value="NZ_QOHR01000002.1"/>
</dbReference>
<dbReference type="AlphaFoldDB" id="A0A3D9BY61"/>
<comment type="similarity">
    <text evidence="1">Belongs to the FlgM family.</text>
</comment>
<evidence type="ECO:0000256" key="1">
    <source>
        <dbReference type="ARBA" id="ARBA00005322"/>
    </source>
</evidence>
<evidence type="ECO:0000256" key="3">
    <source>
        <dbReference type="ARBA" id="ARBA00022491"/>
    </source>
</evidence>
<keyword evidence="11" id="KW-0966">Cell projection</keyword>
<proteinExistence type="inferred from homology"/>
<dbReference type="GO" id="GO:0044781">
    <property type="term" value="P:bacterial-type flagellum organization"/>
    <property type="evidence" value="ECO:0007669"/>
    <property type="project" value="UniProtKB-KW"/>
</dbReference>
<sequence>MVDTPGPASGRPLGPRQATDAAASDGAPAGPTPDKGAGAGPRPAPAVDTVRLSDEARHLPPALQGGAPLDREAIERIKTAIAEGDYPIDRERIAQKLHESFEEMMR</sequence>
<dbReference type="InterPro" id="IPR031316">
    <property type="entry name" value="FlgM_C"/>
</dbReference>
<dbReference type="GO" id="GO:0045892">
    <property type="term" value="P:negative regulation of DNA-templated transcription"/>
    <property type="evidence" value="ECO:0007669"/>
    <property type="project" value="InterPro"/>
</dbReference>
<dbReference type="NCBIfam" id="TIGR03824">
    <property type="entry name" value="FlgM_jcvi"/>
    <property type="match status" value="1"/>
</dbReference>
<evidence type="ECO:0000256" key="5">
    <source>
        <dbReference type="ARBA" id="ARBA00023015"/>
    </source>
</evidence>
<keyword evidence="12" id="KW-1185">Reference proteome</keyword>
<keyword evidence="5" id="KW-0805">Transcription regulation</keyword>
<evidence type="ECO:0000313" key="12">
    <source>
        <dbReference type="Proteomes" id="UP000257131"/>
    </source>
</evidence>
<evidence type="ECO:0000256" key="8">
    <source>
        <dbReference type="ARBA" id="ARBA00030117"/>
    </source>
</evidence>
<dbReference type="SUPFAM" id="SSF101498">
    <property type="entry name" value="Anti-sigma factor FlgM"/>
    <property type="match status" value="1"/>
</dbReference>
<keyword evidence="6" id="KW-0804">Transcription</keyword>
<feature type="region of interest" description="Disordered" evidence="9">
    <location>
        <begin position="1"/>
        <end position="67"/>
    </location>
</feature>
<evidence type="ECO:0000256" key="7">
    <source>
        <dbReference type="ARBA" id="ARBA00024739"/>
    </source>
</evidence>
<evidence type="ECO:0000256" key="9">
    <source>
        <dbReference type="SAM" id="MobiDB-lite"/>
    </source>
</evidence>
<dbReference type="InterPro" id="IPR007412">
    <property type="entry name" value="FlgM"/>
</dbReference>
<organism evidence="11 12">
    <name type="scientific">Rhodosalinus sediminis</name>
    <dbReference type="NCBI Taxonomy" id="1940533"/>
    <lineage>
        <taxon>Bacteria</taxon>
        <taxon>Pseudomonadati</taxon>
        <taxon>Pseudomonadota</taxon>
        <taxon>Alphaproteobacteria</taxon>
        <taxon>Rhodobacterales</taxon>
        <taxon>Paracoccaceae</taxon>
        <taxon>Rhodosalinus</taxon>
    </lineage>
</organism>
<evidence type="ECO:0000259" key="10">
    <source>
        <dbReference type="Pfam" id="PF04316"/>
    </source>
</evidence>
<keyword evidence="11" id="KW-0969">Cilium</keyword>
<feature type="compositionally biased region" description="Low complexity" evidence="9">
    <location>
        <begin position="18"/>
        <end position="36"/>
    </location>
</feature>
<keyword evidence="4" id="KW-1005">Bacterial flagellum biogenesis</keyword>
<evidence type="ECO:0000256" key="4">
    <source>
        <dbReference type="ARBA" id="ARBA00022795"/>
    </source>
</evidence>
<dbReference type="InterPro" id="IPR035890">
    <property type="entry name" value="Anti-sigma-28_factor_FlgM_sf"/>
</dbReference>